<gene>
    <name evidence="2" type="ORF">RFI_23939</name>
</gene>
<feature type="compositionally biased region" description="Basic and acidic residues" evidence="1">
    <location>
        <begin position="107"/>
        <end position="116"/>
    </location>
</feature>
<accession>X6MIH4</accession>
<protein>
    <submittedName>
        <fullName evidence="2">Leucine-rich repeat-containing protein</fullName>
    </submittedName>
</protein>
<name>X6MIH4_RETFI</name>
<evidence type="ECO:0000313" key="3">
    <source>
        <dbReference type="Proteomes" id="UP000023152"/>
    </source>
</evidence>
<keyword evidence="3" id="KW-1185">Reference proteome</keyword>
<feature type="non-terminal residue" evidence="2">
    <location>
        <position position="1"/>
    </location>
</feature>
<reference evidence="2 3" key="1">
    <citation type="journal article" date="2013" name="Curr. Biol.">
        <title>The Genome of the Foraminiferan Reticulomyxa filosa.</title>
        <authorList>
            <person name="Glockner G."/>
            <person name="Hulsmann N."/>
            <person name="Schleicher M."/>
            <person name="Noegel A.A."/>
            <person name="Eichinger L."/>
            <person name="Gallinger C."/>
            <person name="Pawlowski J."/>
            <person name="Sierra R."/>
            <person name="Euteneuer U."/>
            <person name="Pillet L."/>
            <person name="Moustafa A."/>
            <person name="Platzer M."/>
            <person name="Groth M."/>
            <person name="Szafranski K."/>
            <person name="Schliwa M."/>
        </authorList>
    </citation>
    <scope>NUCLEOTIDE SEQUENCE [LARGE SCALE GENOMIC DNA]</scope>
</reference>
<feature type="compositionally biased region" description="Low complexity" evidence="1">
    <location>
        <begin position="94"/>
        <end position="105"/>
    </location>
</feature>
<sequence length="212" mass="23962">EYKVFKILSSLWAGIKIKKIKIKKCRMSNKNHKTVADQSSYDTSRDVVMTDGISGDVGKMQDRGERQPMMPSTSTMSSMTGPTKGGDNDSAMQTKTSTTTTVTTTGRGKDSTDKSNRHSTYTIPDKYTTMTNNNHNNNGQTNNDSDSENKVETIAETNTPNNDESEKKERDNDLNTDETMTDKDKYRNAYLSNFKPSREDEVSFNFLFFLFF</sequence>
<feature type="compositionally biased region" description="Low complexity" evidence="1">
    <location>
        <begin position="128"/>
        <end position="143"/>
    </location>
</feature>
<dbReference type="AlphaFoldDB" id="X6MIH4"/>
<proteinExistence type="predicted"/>
<comment type="caution">
    <text evidence="2">The sequence shown here is derived from an EMBL/GenBank/DDBJ whole genome shotgun (WGS) entry which is preliminary data.</text>
</comment>
<dbReference type="EMBL" id="ASPP01020604">
    <property type="protein sequence ID" value="ETO13436.1"/>
    <property type="molecule type" value="Genomic_DNA"/>
</dbReference>
<feature type="region of interest" description="Disordered" evidence="1">
    <location>
        <begin position="52"/>
        <end position="180"/>
    </location>
</feature>
<organism evidence="2 3">
    <name type="scientific">Reticulomyxa filosa</name>
    <dbReference type="NCBI Taxonomy" id="46433"/>
    <lineage>
        <taxon>Eukaryota</taxon>
        <taxon>Sar</taxon>
        <taxon>Rhizaria</taxon>
        <taxon>Retaria</taxon>
        <taxon>Foraminifera</taxon>
        <taxon>Monothalamids</taxon>
        <taxon>Reticulomyxidae</taxon>
        <taxon>Reticulomyxa</taxon>
    </lineage>
</organism>
<evidence type="ECO:0000313" key="2">
    <source>
        <dbReference type="EMBL" id="ETO13436.1"/>
    </source>
</evidence>
<dbReference type="Proteomes" id="UP000023152">
    <property type="component" value="Unassembled WGS sequence"/>
</dbReference>
<feature type="compositionally biased region" description="Low complexity" evidence="1">
    <location>
        <begin position="68"/>
        <end position="82"/>
    </location>
</feature>
<evidence type="ECO:0000256" key="1">
    <source>
        <dbReference type="SAM" id="MobiDB-lite"/>
    </source>
</evidence>
<feature type="compositionally biased region" description="Basic and acidic residues" evidence="1">
    <location>
        <begin position="164"/>
        <end position="173"/>
    </location>
</feature>